<keyword evidence="2" id="KW-0489">Methyltransferase</keyword>
<dbReference type="PROSITE" id="PS00092">
    <property type="entry name" value="N6_MTASE"/>
    <property type="match status" value="1"/>
</dbReference>
<feature type="region of interest" description="Disordered" evidence="5">
    <location>
        <begin position="316"/>
        <end position="340"/>
    </location>
</feature>
<dbReference type="EMBL" id="FUHW01000027">
    <property type="protein sequence ID" value="SJM63229.1"/>
    <property type="molecule type" value="Genomic_DNA"/>
</dbReference>
<keyword evidence="9" id="KW-1185">Reference proteome</keyword>
<name>A0A1R4G517_9MICC</name>
<evidence type="ECO:0000256" key="4">
    <source>
        <dbReference type="ARBA" id="ARBA00022691"/>
    </source>
</evidence>
<accession>A0A1R4G517</accession>
<dbReference type="GO" id="GO:0008757">
    <property type="term" value="F:S-adenosylmethionine-dependent methyltransferase activity"/>
    <property type="evidence" value="ECO:0007669"/>
    <property type="project" value="TreeGrafter"/>
</dbReference>
<dbReference type="AlphaFoldDB" id="A0A1R4G517"/>
<evidence type="ECO:0000313" key="8">
    <source>
        <dbReference type="EMBL" id="SJM63229.1"/>
    </source>
</evidence>
<gene>
    <name evidence="8" type="ORF">FM101_07770</name>
</gene>
<proteinExistence type="inferred from homology"/>
<dbReference type="GO" id="GO:0032259">
    <property type="term" value="P:methylation"/>
    <property type="evidence" value="ECO:0007669"/>
    <property type="project" value="UniProtKB-KW"/>
</dbReference>
<protein>
    <submittedName>
        <fullName evidence="8">Uncharacterized protein</fullName>
    </submittedName>
</protein>
<evidence type="ECO:0000256" key="3">
    <source>
        <dbReference type="ARBA" id="ARBA00022679"/>
    </source>
</evidence>
<sequence length="554" mass="59845">MNISDPLSVMNHAPLSHEQDLLEALAADLTRAGYVQDAVAVLLGDAAHEALGRDQIVPAKLVVERVLEGGTTEALPVLVGLWLLGMSFGAEVLDAALPLTGAAGASRLQLIEADGEYFRAAADLRPHASDVAAETWIASDLGAHQRPGPLRHDHVLGVGRASVTLAQAVIRRPVEKALDLGTGSGIQLFYLLTHCQQIVATDISERALAFARFNLLLNHQTLGLDPQRLEDRVQLRHGSLLEPVAGEEFDLVVSNPPFVITPRRETERAEDRYTYRDGGMPGDSLVESLVRGLPAVLAPGGTAQLLANWEIRAAAEPASNNENPPEGEIAPDDKTPSAWEVRPRSWISSGTEAWFIQRDVTAPEVYAETWLRDASQGRDQEAYAEAYGDYLEDFAGRDVDGIGFGMLWLRRPVQPGQLGFGLRFEEIAHPLEQPIAPYLQAQIEATDSLMGRDRAELVLVVADDVTEERHQRPGAQHPGVILLRQGAGLRRTTLLSSAEAGFVSACDGEFSAGVLAQAVASLVEGDPQEIADDLLASVDRLVTQGFVTEMRNKG</sequence>
<dbReference type="InterPro" id="IPR007848">
    <property type="entry name" value="Small_mtfrase_dom"/>
</dbReference>
<evidence type="ECO:0000256" key="1">
    <source>
        <dbReference type="ARBA" id="ARBA00006149"/>
    </source>
</evidence>
<comment type="similarity">
    <text evidence="1">Belongs to the eukaryotic/archaeal PrmC-related family.</text>
</comment>
<dbReference type="InterPro" id="IPR055487">
    <property type="entry name" value="DUF7059"/>
</dbReference>
<evidence type="ECO:0000313" key="9">
    <source>
        <dbReference type="Proteomes" id="UP000195913"/>
    </source>
</evidence>
<evidence type="ECO:0000256" key="2">
    <source>
        <dbReference type="ARBA" id="ARBA00022603"/>
    </source>
</evidence>
<dbReference type="SUPFAM" id="SSF53335">
    <property type="entry name" value="S-adenosyl-L-methionine-dependent methyltransferases"/>
    <property type="match status" value="1"/>
</dbReference>
<dbReference type="InterPro" id="IPR052190">
    <property type="entry name" value="Euk-Arch_PrmC-MTase"/>
</dbReference>
<feature type="domain" description="Methyltransferase small" evidence="6">
    <location>
        <begin position="161"/>
        <end position="260"/>
    </location>
</feature>
<feature type="compositionally biased region" description="Low complexity" evidence="5">
    <location>
        <begin position="316"/>
        <end position="326"/>
    </location>
</feature>
<feature type="domain" description="DUF7059" evidence="7">
    <location>
        <begin position="31"/>
        <end position="121"/>
    </location>
</feature>
<dbReference type="Proteomes" id="UP000195913">
    <property type="component" value="Unassembled WGS sequence"/>
</dbReference>
<dbReference type="GO" id="GO:0008276">
    <property type="term" value="F:protein methyltransferase activity"/>
    <property type="evidence" value="ECO:0007669"/>
    <property type="project" value="TreeGrafter"/>
</dbReference>
<dbReference type="InterPro" id="IPR029063">
    <property type="entry name" value="SAM-dependent_MTases_sf"/>
</dbReference>
<dbReference type="Pfam" id="PF23186">
    <property type="entry name" value="DUF7059"/>
    <property type="match status" value="1"/>
</dbReference>
<dbReference type="GO" id="GO:0003676">
    <property type="term" value="F:nucleic acid binding"/>
    <property type="evidence" value="ECO:0007669"/>
    <property type="project" value="InterPro"/>
</dbReference>
<dbReference type="PANTHER" id="PTHR45875">
    <property type="entry name" value="METHYLTRANSFERASE N6AMT1"/>
    <property type="match status" value="1"/>
</dbReference>
<dbReference type="GO" id="GO:0035657">
    <property type="term" value="C:eRF1 methyltransferase complex"/>
    <property type="evidence" value="ECO:0007669"/>
    <property type="project" value="TreeGrafter"/>
</dbReference>
<evidence type="ECO:0000259" key="6">
    <source>
        <dbReference type="Pfam" id="PF05175"/>
    </source>
</evidence>
<keyword evidence="4" id="KW-0949">S-adenosyl-L-methionine</keyword>
<dbReference type="Gene3D" id="3.40.50.150">
    <property type="entry name" value="Vaccinia Virus protein VP39"/>
    <property type="match status" value="1"/>
</dbReference>
<evidence type="ECO:0000259" key="7">
    <source>
        <dbReference type="Pfam" id="PF23186"/>
    </source>
</evidence>
<dbReference type="InterPro" id="IPR002052">
    <property type="entry name" value="DNA_methylase_N6_adenine_CS"/>
</dbReference>
<dbReference type="Pfam" id="PF05175">
    <property type="entry name" value="MTS"/>
    <property type="match status" value="1"/>
</dbReference>
<dbReference type="CDD" id="cd02440">
    <property type="entry name" value="AdoMet_MTases"/>
    <property type="match status" value="1"/>
</dbReference>
<keyword evidence="3" id="KW-0808">Transferase</keyword>
<evidence type="ECO:0000256" key="5">
    <source>
        <dbReference type="SAM" id="MobiDB-lite"/>
    </source>
</evidence>
<organism evidence="8 9">
    <name type="scientific">Arthrobacter rhombi</name>
    <dbReference type="NCBI Taxonomy" id="71253"/>
    <lineage>
        <taxon>Bacteria</taxon>
        <taxon>Bacillati</taxon>
        <taxon>Actinomycetota</taxon>
        <taxon>Actinomycetes</taxon>
        <taxon>Micrococcales</taxon>
        <taxon>Micrococcaceae</taxon>
        <taxon>Arthrobacter</taxon>
    </lineage>
</organism>
<dbReference type="RefSeq" id="WP_342744373.1">
    <property type="nucleotide sequence ID" value="NZ_FUHW01000027.1"/>
</dbReference>
<dbReference type="PANTHER" id="PTHR45875:SF1">
    <property type="entry name" value="METHYLTRANSFERASE N6AMT1"/>
    <property type="match status" value="1"/>
</dbReference>
<reference evidence="8 9" key="1">
    <citation type="submission" date="2017-02" db="EMBL/GenBank/DDBJ databases">
        <authorList>
            <person name="Peterson S.W."/>
        </authorList>
    </citation>
    <scope>NUCLEOTIDE SEQUENCE [LARGE SCALE GENOMIC DNA]</scope>
    <source>
        <strain evidence="8 9">B Ar 00.02</strain>
    </source>
</reference>
<dbReference type="GO" id="GO:0008170">
    <property type="term" value="F:N-methyltransferase activity"/>
    <property type="evidence" value="ECO:0007669"/>
    <property type="project" value="UniProtKB-ARBA"/>
</dbReference>